<name>A0A7C3KGV7_9CYAN</name>
<dbReference type="Pfam" id="PF11850">
    <property type="entry name" value="DUF3370"/>
    <property type="match status" value="1"/>
</dbReference>
<feature type="region of interest" description="Disordered" evidence="1">
    <location>
        <begin position="13"/>
        <end position="49"/>
    </location>
</feature>
<organism evidence="2">
    <name type="scientific">Oscillatoriales cyanobacterium SpSt-418</name>
    <dbReference type="NCBI Taxonomy" id="2282169"/>
    <lineage>
        <taxon>Bacteria</taxon>
        <taxon>Bacillati</taxon>
        <taxon>Cyanobacteriota</taxon>
        <taxon>Cyanophyceae</taxon>
        <taxon>Oscillatoriophycideae</taxon>
        <taxon>Oscillatoriales</taxon>
    </lineage>
</organism>
<sequence>MLSLLTTLTLAQASVSAPPPSSLPSPQPKPSPQKIVPPSEQLPPQGSFGEQETLQPFEIFRPQEVRPLPGKLDEVPVFNSNSPEVVQTEGILLSTFPPAGKNYPLAHLNYPFQGRFDIFTHHISRARTQSELRSLFQGLLVYNPTLEPIKLEILQGASYLTRPDALFVNLPAYKDDPLGTVYSGPGSRVVNDILRGRRQGLWSPLIEIPPGNARMLMNLPIPAGTVTPTSNGRSTLLRLWSSGPVYIANLAMYAPLNGDNGERPPTLEEWANLLVRGNLAGPRDIPPTPIEQLSSYSRITYGRVAGVSIGSQWQANITDSPKVDYLTIPKPGKAFSYGLSTLYRGTFGTTQIQSARIAVRYPDTAYQANGNYGTQYSLTMPLFNPTKQAQKISVLFQTPLKDDFRAGGLLFAKPLEDRVFFRGPIRIRYTDDGGLPQTRYLHLVQMRGQEGEPLLTLSLPPNARRLVQIDFLYPPDATPPQVITIKTIEPTK</sequence>
<accession>A0A7C3KGV7</accession>
<evidence type="ECO:0000313" key="2">
    <source>
        <dbReference type="EMBL" id="HFN00830.1"/>
    </source>
</evidence>
<evidence type="ECO:0000256" key="1">
    <source>
        <dbReference type="SAM" id="MobiDB-lite"/>
    </source>
</evidence>
<comment type="caution">
    <text evidence="2">The sequence shown here is derived from an EMBL/GenBank/DDBJ whole genome shotgun (WGS) entry which is preliminary data.</text>
</comment>
<proteinExistence type="predicted"/>
<gene>
    <name evidence="2" type="ORF">ENR64_24360</name>
</gene>
<feature type="compositionally biased region" description="Pro residues" evidence="1">
    <location>
        <begin position="17"/>
        <end position="31"/>
    </location>
</feature>
<dbReference type="InterPro" id="IPR021801">
    <property type="entry name" value="DUF3370"/>
</dbReference>
<dbReference type="AlphaFoldDB" id="A0A7C3KGV7"/>
<reference evidence="2" key="1">
    <citation type="journal article" date="2020" name="mSystems">
        <title>Genome- and Community-Level Interaction Insights into Carbon Utilization and Element Cycling Functions of Hydrothermarchaeota in Hydrothermal Sediment.</title>
        <authorList>
            <person name="Zhou Z."/>
            <person name="Liu Y."/>
            <person name="Xu W."/>
            <person name="Pan J."/>
            <person name="Luo Z.H."/>
            <person name="Li M."/>
        </authorList>
    </citation>
    <scope>NUCLEOTIDE SEQUENCE [LARGE SCALE GENOMIC DNA]</scope>
    <source>
        <strain evidence="2">SpSt-418</strain>
    </source>
</reference>
<dbReference type="EMBL" id="DSRU01000345">
    <property type="protein sequence ID" value="HFN00830.1"/>
    <property type="molecule type" value="Genomic_DNA"/>
</dbReference>
<protein>
    <submittedName>
        <fullName evidence="2">DUF3370 domain-containing protein</fullName>
    </submittedName>
</protein>